<feature type="region of interest" description="Disordered" evidence="1">
    <location>
        <begin position="1"/>
        <end position="56"/>
    </location>
</feature>
<proteinExistence type="predicted"/>
<feature type="compositionally biased region" description="Polar residues" evidence="1">
    <location>
        <begin position="46"/>
        <end position="56"/>
    </location>
</feature>
<evidence type="ECO:0000313" key="2">
    <source>
        <dbReference type="EMBL" id="GAU16877.1"/>
    </source>
</evidence>
<evidence type="ECO:0000256" key="1">
    <source>
        <dbReference type="SAM" id="MobiDB-lite"/>
    </source>
</evidence>
<evidence type="ECO:0000313" key="3">
    <source>
        <dbReference type="Proteomes" id="UP000242715"/>
    </source>
</evidence>
<gene>
    <name evidence="2" type="ORF">TSUD_368260</name>
</gene>
<name>A0A2Z6LMB6_TRISU</name>
<dbReference type="EMBL" id="DF973164">
    <property type="protein sequence ID" value="GAU16877.1"/>
    <property type="molecule type" value="Genomic_DNA"/>
</dbReference>
<feature type="compositionally biased region" description="Low complexity" evidence="1">
    <location>
        <begin position="1"/>
        <end position="12"/>
    </location>
</feature>
<accession>A0A2Z6LMB6</accession>
<sequence length="102" mass="10917">MSSSSSFSSFLSDLPPQDVESTPIKLKAKGVGIPNYKKPLMEKEPSTSPMIHQGDSSNPPSLISISYLHFDGNPTPLPEGVGGFQGIDPTFQLGVSPLLNFR</sequence>
<dbReference type="AlphaFoldDB" id="A0A2Z6LMB6"/>
<dbReference type="Proteomes" id="UP000242715">
    <property type="component" value="Unassembled WGS sequence"/>
</dbReference>
<protein>
    <submittedName>
        <fullName evidence="2">Uncharacterized protein</fullName>
    </submittedName>
</protein>
<keyword evidence="3" id="KW-1185">Reference proteome</keyword>
<reference evidence="3" key="1">
    <citation type="journal article" date="2017" name="Front. Plant Sci.">
        <title>Climate Clever Clovers: New Paradigm to Reduce the Environmental Footprint of Ruminants by Breeding Low Methanogenic Forages Utilizing Haplotype Variation.</title>
        <authorList>
            <person name="Kaur P."/>
            <person name="Appels R."/>
            <person name="Bayer P.E."/>
            <person name="Keeble-Gagnere G."/>
            <person name="Wang J."/>
            <person name="Hirakawa H."/>
            <person name="Shirasawa K."/>
            <person name="Vercoe P."/>
            <person name="Stefanova K."/>
            <person name="Durmic Z."/>
            <person name="Nichols P."/>
            <person name="Revell C."/>
            <person name="Isobe S.N."/>
            <person name="Edwards D."/>
            <person name="Erskine W."/>
        </authorList>
    </citation>
    <scope>NUCLEOTIDE SEQUENCE [LARGE SCALE GENOMIC DNA]</scope>
    <source>
        <strain evidence="3">cv. Daliak</strain>
    </source>
</reference>
<organism evidence="2 3">
    <name type="scientific">Trifolium subterraneum</name>
    <name type="common">Subterranean clover</name>
    <dbReference type="NCBI Taxonomy" id="3900"/>
    <lineage>
        <taxon>Eukaryota</taxon>
        <taxon>Viridiplantae</taxon>
        <taxon>Streptophyta</taxon>
        <taxon>Embryophyta</taxon>
        <taxon>Tracheophyta</taxon>
        <taxon>Spermatophyta</taxon>
        <taxon>Magnoliopsida</taxon>
        <taxon>eudicotyledons</taxon>
        <taxon>Gunneridae</taxon>
        <taxon>Pentapetalae</taxon>
        <taxon>rosids</taxon>
        <taxon>fabids</taxon>
        <taxon>Fabales</taxon>
        <taxon>Fabaceae</taxon>
        <taxon>Papilionoideae</taxon>
        <taxon>50 kb inversion clade</taxon>
        <taxon>NPAAA clade</taxon>
        <taxon>Hologalegina</taxon>
        <taxon>IRL clade</taxon>
        <taxon>Trifolieae</taxon>
        <taxon>Trifolium</taxon>
    </lineage>
</organism>